<dbReference type="AlphaFoldDB" id="A0A3D0WBF0"/>
<gene>
    <name evidence="2" type="ORF">DEP91_07855</name>
</gene>
<comment type="caution">
    <text evidence="2">The sequence shown here is derived from an EMBL/GenBank/DDBJ whole genome shotgun (WGS) entry which is preliminary data.</text>
</comment>
<evidence type="ECO:0000313" key="3">
    <source>
        <dbReference type="Proteomes" id="UP000262699"/>
    </source>
</evidence>
<dbReference type="Proteomes" id="UP000262699">
    <property type="component" value="Unassembled WGS sequence"/>
</dbReference>
<evidence type="ECO:0008006" key="4">
    <source>
        <dbReference type="Google" id="ProtNLM"/>
    </source>
</evidence>
<evidence type="ECO:0000256" key="1">
    <source>
        <dbReference type="SAM" id="Phobius"/>
    </source>
</evidence>
<feature type="transmembrane region" description="Helical" evidence="1">
    <location>
        <begin position="43"/>
        <end position="69"/>
    </location>
</feature>
<protein>
    <recommendedName>
        <fullName evidence="4">Transmembrane protein</fullName>
    </recommendedName>
</protein>
<name>A0A3D0WBF0_9SPHN</name>
<dbReference type="EMBL" id="DOYJ01000218">
    <property type="protein sequence ID" value="HCB76077.1"/>
    <property type="molecule type" value="Genomic_DNA"/>
</dbReference>
<evidence type="ECO:0000313" key="2">
    <source>
        <dbReference type="EMBL" id="HCB76077.1"/>
    </source>
</evidence>
<accession>A0A3D0WBF0</accession>
<keyword evidence="1" id="KW-0812">Transmembrane</keyword>
<keyword evidence="1" id="KW-0472">Membrane</keyword>
<proteinExistence type="predicted"/>
<sequence length="144" mass="15456">MTPAFWTPRMRLWTTIGLGLAWFVSLGLPAAHLADGDAPEGFAILTIGWISLLMLQPAWLGNLLIWLVLPIVASSERPWKVTLRLCGGALIACAIGALFWRDLPDDSGSNPIVAYGAGYYLWMIAVLGSGIAALMTASVETDTL</sequence>
<feature type="transmembrane region" description="Helical" evidence="1">
    <location>
        <begin position="81"/>
        <end position="100"/>
    </location>
</feature>
<organism evidence="2 3">
    <name type="scientific">Sphingomonas bacterium</name>
    <dbReference type="NCBI Taxonomy" id="1895847"/>
    <lineage>
        <taxon>Bacteria</taxon>
        <taxon>Pseudomonadati</taxon>
        <taxon>Pseudomonadota</taxon>
        <taxon>Alphaproteobacteria</taxon>
        <taxon>Sphingomonadales</taxon>
        <taxon>Sphingomonadaceae</taxon>
        <taxon>Sphingomonas</taxon>
    </lineage>
</organism>
<reference evidence="2 3" key="1">
    <citation type="journal article" date="2018" name="Nat. Biotechnol.">
        <title>A standardized bacterial taxonomy based on genome phylogeny substantially revises the tree of life.</title>
        <authorList>
            <person name="Parks D.H."/>
            <person name="Chuvochina M."/>
            <person name="Waite D.W."/>
            <person name="Rinke C."/>
            <person name="Skarshewski A."/>
            <person name="Chaumeil P.A."/>
            <person name="Hugenholtz P."/>
        </authorList>
    </citation>
    <scope>NUCLEOTIDE SEQUENCE [LARGE SCALE GENOMIC DNA]</scope>
    <source>
        <strain evidence="2">UBA9015</strain>
    </source>
</reference>
<keyword evidence="1" id="KW-1133">Transmembrane helix</keyword>
<feature type="transmembrane region" description="Helical" evidence="1">
    <location>
        <begin position="120"/>
        <end position="139"/>
    </location>
</feature>